<name>A0ABP8WBW0_9MICO</name>
<dbReference type="PROSITE" id="PS51318">
    <property type="entry name" value="TAT"/>
    <property type="match status" value="1"/>
</dbReference>
<feature type="region of interest" description="Disordered" evidence="1">
    <location>
        <begin position="42"/>
        <end position="80"/>
    </location>
</feature>
<protein>
    <submittedName>
        <fullName evidence="3">RICIN domain-containing protein</fullName>
    </submittedName>
</protein>
<proteinExistence type="predicted"/>
<accession>A0ABP8WBW0</accession>
<organism evidence="3 4">
    <name type="scientific">Promicromonospora umidemergens</name>
    <dbReference type="NCBI Taxonomy" id="629679"/>
    <lineage>
        <taxon>Bacteria</taxon>
        <taxon>Bacillati</taxon>
        <taxon>Actinomycetota</taxon>
        <taxon>Actinomycetes</taxon>
        <taxon>Micrococcales</taxon>
        <taxon>Promicromonosporaceae</taxon>
        <taxon>Promicromonospora</taxon>
    </lineage>
</organism>
<dbReference type="Gene3D" id="2.160.20.10">
    <property type="entry name" value="Single-stranded right-handed beta-helix, Pectin lyase-like"/>
    <property type="match status" value="1"/>
</dbReference>
<dbReference type="SUPFAM" id="SSF51126">
    <property type="entry name" value="Pectin lyase-like"/>
    <property type="match status" value="1"/>
</dbReference>
<evidence type="ECO:0000256" key="2">
    <source>
        <dbReference type="SAM" id="SignalP"/>
    </source>
</evidence>
<gene>
    <name evidence="3" type="ORF">GCM10023198_00860</name>
</gene>
<dbReference type="EMBL" id="BAABHM010000002">
    <property type="protein sequence ID" value="GAA4686475.1"/>
    <property type="molecule type" value="Genomic_DNA"/>
</dbReference>
<dbReference type="InterPro" id="IPR011050">
    <property type="entry name" value="Pectin_lyase_fold/virulence"/>
</dbReference>
<feature type="signal peptide" evidence="2">
    <location>
        <begin position="1"/>
        <end position="33"/>
    </location>
</feature>
<keyword evidence="2" id="KW-0732">Signal</keyword>
<feature type="compositionally biased region" description="Basic and acidic residues" evidence="1">
    <location>
        <begin position="52"/>
        <end position="61"/>
    </location>
</feature>
<dbReference type="InterPro" id="IPR012334">
    <property type="entry name" value="Pectin_lyas_fold"/>
</dbReference>
<evidence type="ECO:0000313" key="4">
    <source>
        <dbReference type="Proteomes" id="UP001500843"/>
    </source>
</evidence>
<reference evidence="4" key="1">
    <citation type="journal article" date="2019" name="Int. J. Syst. Evol. Microbiol.">
        <title>The Global Catalogue of Microorganisms (GCM) 10K type strain sequencing project: providing services to taxonomists for standard genome sequencing and annotation.</title>
        <authorList>
            <consortium name="The Broad Institute Genomics Platform"/>
            <consortium name="The Broad Institute Genome Sequencing Center for Infectious Disease"/>
            <person name="Wu L."/>
            <person name="Ma J."/>
        </authorList>
    </citation>
    <scope>NUCLEOTIDE SEQUENCE [LARGE SCALE GENOMIC DNA]</scope>
    <source>
        <strain evidence="4">JCM 17975</strain>
    </source>
</reference>
<comment type="caution">
    <text evidence="3">The sequence shown here is derived from an EMBL/GenBank/DDBJ whole genome shotgun (WGS) entry which is preliminary data.</text>
</comment>
<dbReference type="InterPro" id="IPR006311">
    <property type="entry name" value="TAT_signal"/>
</dbReference>
<sequence length="671" mass="70388">MRTLRTTLRGAAVAAVAASLAAGAAVTALPATAAPTAMNEGRTMAKASVAKAEQDATSKSEHKTKKPKKPKVKKPKKAAADPDFGANVTFIDETWTVDRINEFLETVNDEAEFSLDRHQVFFEPGTYGSAAGQDDPATATGIVNAHVGYYESISGLGAQPDDVHINGALHVEPVVGCPSQPWACADPGSLTRFWRSISNMGINPIQRPIGEDAALPYPAGVTQPHQMRFAVSQAAPMRRMDIQGDLTIFGRYGEFASGGYLANSRVSGTIESGSQQQWFTRNSEVGAWEGGVWNMLFSGVTGAPANDFGQPVGEGVGVTTTVGSTPVSREAPFLYRDGSGELAVFVPKAKTDSSGTDWSTGPEAGESIDVSEFYVAKEGSDDAASINAALAAGKNLILTPGVYELDAALQIDRADTVVLGLGYASLTPTAGNAVVEVGDVAGVKIAGITADANVPESETLIKVGPTGATVSDAADPTTLTDVFVRVGGPWAGKAVTSIEVNSPDTLLDHIWAWRGDHGNGIGWDVNTGAHGVIVNGDRVTATGLFVEHYQEEQTIWNGEDGQTLFYQNELPYDVPNQAAWMDGDRLGYAAYRVADDVQNHSAIGTGTYSFFNQGQDIRLESGIQAPNAPGVSFGSMTAVFLNGSGGINHVINDTGAAVQQGTQKSQVVTYP</sequence>
<feature type="compositionally biased region" description="Basic residues" evidence="1">
    <location>
        <begin position="62"/>
        <end position="77"/>
    </location>
</feature>
<dbReference type="RefSeq" id="WP_253872070.1">
    <property type="nucleotide sequence ID" value="NZ_BAABHM010000002.1"/>
</dbReference>
<keyword evidence="4" id="KW-1185">Reference proteome</keyword>
<dbReference type="Proteomes" id="UP001500843">
    <property type="component" value="Unassembled WGS sequence"/>
</dbReference>
<evidence type="ECO:0000313" key="3">
    <source>
        <dbReference type="EMBL" id="GAA4686475.1"/>
    </source>
</evidence>
<dbReference type="CDD" id="cd23669">
    <property type="entry name" value="GH55_SacteLam55A-like"/>
    <property type="match status" value="1"/>
</dbReference>
<evidence type="ECO:0000256" key="1">
    <source>
        <dbReference type="SAM" id="MobiDB-lite"/>
    </source>
</evidence>
<feature type="chain" id="PRO_5045275529" evidence="2">
    <location>
        <begin position="34"/>
        <end position="671"/>
    </location>
</feature>
<dbReference type="InterPro" id="IPR059186">
    <property type="entry name" value="SACTE_4363"/>
</dbReference>